<dbReference type="STRING" id="1391653.AKJ08_0288"/>
<evidence type="ECO:0000313" key="4">
    <source>
        <dbReference type="EMBL" id="AKU89901.1"/>
    </source>
</evidence>
<dbReference type="AlphaFoldDB" id="A0A0K1P912"/>
<protein>
    <recommendedName>
        <fullName evidence="3">Outer membrane protein beta-barrel domain-containing protein</fullName>
    </recommendedName>
</protein>
<dbReference type="EMBL" id="CP012332">
    <property type="protein sequence ID" value="AKU89901.1"/>
    <property type="molecule type" value="Genomic_DNA"/>
</dbReference>
<sequence>MPMRNTICLLLALGLPCFASAQEAPEAEVRAESPPAGTGLSVEGGISLVVHQDPLRVASPTAAAWSLRLGYDLGRHLGLSRGILFDAGLLWSTTSSDEGTRDMRVSRTLDAFALPLRFGLSPDLPGFPLRLSPYLTAGPAATIVSVDYAVNDPLGRGPTGESQSALQWGAAYGVGLGLSLRDAGAFRPVGRLELTNMHRSYYSDFAATFGLGFEI</sequence>
<dbReference type="Proteomes" id="UP000055590">
    <property type="component" value="Chromosome"/>
</dbReference>
<organism evidence="4 5">
    <name type="scientific">Vulgatibacter incomptus</name>
    <dbReference type="NCBI Taxonomy" id="1391653"/>
    <lineage>
        <taxon>Bacteria</taxon>
        <taxon>Pseudomonadati</taxon>
        <taxon>Myxococcota</taxon>
        <taxon>Myxococcia</taxon>
        <taxon>Myxococcales</taxon>
        <taxon>Cystobacterineae</taxon>
        <taxon>Vulgatibacteraceae</taxon>
        <taxon>Vulgatibacter</taxon>
    </lineage>
</organism>
<gene>
    <name evidence="4" type="ORF">AKJ08_0288</name>
</gene>
<dbReference type="InterPro" id="IPR027385">
    <property type="entry name" value="Beta-barrel_OMP"/>
</dbReference>
<accession>A0A0K1P912</accession>
<evidence type="ECO:0000313" key="5">
    <source>
        <dbReference type="Proteomes" id="UP000055590"/>
    </source>
</evidence>
<keyword evidence="5" id="KW-1185">Reference proteome</keyword>
<evidence type="ECO:0000256" key="1">
    <source>
        <dbReference type="ARBA" id="ARBA00022729"/>
    </source>
</evidence>
<dbReference type="SUPFAM" id="SSF56925">
    <property type="entry name" value="OMPA-like"/>
    <property type="match status" value="1"/>
</dbReference>
<feature type="chain" id="PRO_5005465363" description="Outer membrane protein beta-barrel domain-containing protein" evidence="2">
    <location>
        <begin position="22"/>
        <end position="215"/>
    </location>
</feature>
<proteinExistence type="predicted"/>
<evidence type="ECO:0000256" key="2">
    <source>
        <dbReference type="SAM" id="SignalP"/>
    </source>
</evidence>
<dbReference type="Pfam" id="PF13505">
    <property type="entry name" value="OMP_b-brl"/>
    <property type="match status" value="1"/>
</dbReference>
<reference evidence="4 5" key="1">
    <citation type="submission" date="2015-08" db="EMBL/GenBank/DDBJ databases">
        <authorList>
            <person name="Babu N.S."/>
            <person name="Beckwith C.J."/>
            <person name="Beseler K.G."/>
            <person name="Brison A."/>
            <person name="Carone J.V."/>
            <person name="Caskin T.P."/>
            <person name="Diamond M."/>
            <person name="Durham M.E."/>
            <person name="Foxe J.M."/>
            <person name="Go M."/>
            <person name="Henderson B.A."/>
            <person name="Jones I.B."/>
            <person name="McGettigan J.A."/>
            <person name="Micheletti S.J."/>
            <person name="Nasrallah M.E."/>
            <person name="Ortiz D."/>
            <person name="Piller C.R."/>
            <person name="Privatt S.R."/>
            <person name="Schneider S.L."/>
            <person name="Sharp S."/>
            <person name="Smith T.C."/>
            <person name="Stanton J.D."/>
            <person name="Ullery H.E."/>
            <person name="Wilson R.J."/>
            <person name="Serrano M.G."/>
            <person name="Buck G."/>
            <person name="Lee V."/>
            <person name="Wang Y."/>
            <person name="Carvalho R."/>
            <person name="Voegtly L."/>
            <person name="Shi R."/>
            <person name="Duckworth R."/>
            <person name="Johnson A."/>
            <person name="Loviza R."/>
            <person name="Walstead R."/>
            <person name="Shah Z."/>
            <person name="Kiflezghi M."/>
            <person name="Wade K."/>
            <person name="Ball S.L."/>
            <person name="Bradley K.W."/>
            <person name="Asai D.J."/>
            <person name="Bowman C.A."/>
            <person name="Russell D.A."/>
            <person name="Pope W.H."/>
            <person name="Jacobs-Sera D."/>
            <person name="Hendrix R.W."/>
            <person name="Hatfull G.F."/>
        </authorList>
    </citation>
    <scope>NUCLEOTIDE SEQUENCE [LARGE SCALE GENOMIC DNA]</scope>
    <source>
        <strain evidence="4 5">DSM 27710</strain>
    </source>
</reference>
<keyword evidence="1 2" id="KW-0732">Signal</keyword>
<feature type="domain" description="Outer membrane protein beta-barrel" evidence="3">
    <location>
        <begin position="16"/>
        <end position="182"/>
    </location>
</feature>
<dbReference type="Gene3D" id="2.40.160.20">
    <property type="match status" value="1"/>
</dbReference>
<dbReference type="InterPro" id="IPR011250">
    <property type="entry name" value="OMP/PagP_B-barrel"/>
</dbReference>
<name>A0A0K1P912_9BACT</name>
<evidence type="ECO:0000259" key="3">
    <source>
        <dbReference type="Pfam" id="PF13505"/>
    </source>
</evidence>
<dbReference type="KEGG" id="vin:AKJ08_0288"/>
<feature type="signal peptide" evidence="2">
    <location>
        <begin position="1"/>
        <end position="21"/>
    </location>
</feature>